<protein>
    <submittedName>
        <fullName evidence="2">Uncharacterized protein</fullName>
    </submittedName>
</protein>
<dbReference type="AlphaFoldDB" id="A0A2R3J0P6"/>
<organism evidence="2 3">
    <name type="scientific">Pseudomonas paraeruginosa</name>
    <dbReference type="NCBI Taxonomy" id="2994495"/>
    <lineage>
        <taxon>Bacteria</taxon>
        <taxon>Pseudomonadati</taxon>
        <taxon>Pseudomonadota</taxon>
        <taxon>Gammaproteobacteria</taxon>
        <taxon>Pseudomonadales</taxon>
        <taxon>Pseudomonadaceae</taxon>
        <taxon>Pseudomonas</taxon>
    </lineage>
</organism>
<feature type="region of interest" description="Disordered" evidence="1">
    <location>
        <begin position="30"/>
        <end position="66"/>
    </location>
</feature>
<accession>A0A2R3J0P6</accession>
<proteinExistence type="predicted"/>
<evidence type="ECO:0000313" key="2">
    <source>
        <dbReference type="EMBL" id="AVK07748.1"/>
    </source>
</evidence>
<keyword evidence="3" id="KW-1185">Reference proteome</keyword>
<gene>
    <name evidence="2" type="ORF">CSB93_1042</name>
</gene>
<reference evidence="2 3" key="1">
    <citation type="submission" date="2018-02" db="EMBL/GenBank/DDBJ databases">
        <title>FDA/CDC Antimicrobial Resistant Isolate Bank Genome Sequencing.</title>
        <authorList>
            <person name="Benahmed F.H."/>
            <person name="Lutgring J.D."/>
            <person name="Yoo B."/>
            <person name="Machado M."/>
            <person name="Brown A."/>
            <person name="McAllister G."/>
            <person name="Perry A."/>
            <person name="Halpin A.L."/>
            <person name="Vavikolanu K."/>
            <person name="Ott S."/>
            <person name="Zhao X."/>
            <person name="Tallon L.J."/>
            <person name="Sadzewicz L."/>
            <person name="Aluvathingal J."/>
            <person name="Nadendla S."/>
            <person name="Voskania-kordi A."/>
            <person name="Simonyan V."/>
            <person name="Patel J."/>
            <person name="Shawar R.M."/>
        </authorList>
    </citation>
    <scope>NUCLEOTIDE SEQUENCE [LARGE SCALE GENOMIC DNA]</scope>
    <source>
        <strain evidence="2 3">AR_0356</strain>
    </source>
</reference>
<name>A0A2R3J0P6_9PSED</name>
<evidence type="ECO:0000256" key="1">
    <source>
        <dbReference type="SAM" id="MobiDB-lite"/>
    </source>
</evidence>
<dbReference type="EMBL" id="CP027169">
    <property type="protein sequence ID" value="AVK07748.1"/>
    <property type="molecule type" value="Genomic_DNA"/>
</dbReference>
<dbReference type="Proteomes" id="UP000238390">
    <property type="component" value="Chromosome"/>
</dbReference>
<evidence type="ECO:0000313" key="3">
    <source>
        <dbReference type="Proteomes" id="UP000238390"/>
    </source>
</evidence>
<sequence length="98" mass="10557">MGRIVRIAGGAHLPASDIYMLIATCPLGRGPQRRKRMRSCRPWIRSSSGAGPHSRPAETRVCMNPGRVRPGRVERLTFIPATAGPVHRQGGIPDPAPG</sequence>